<protein>
    <submittedName>
        <fullName evidence="6">Glycosyl transferase family protein</fullName>
    </submittedName>
</protein>
<feature type="domain" description="Glycosyltransferase 2-like" evidence="5">
    <location>
        <begin position="42"/>
        <end position="138"/>
    </location>
</feature>
<organism evidence="6 7">
    <name type="scientific">Pseudoscardovia suis</name>
    <dbReference type="NCBI Taxonomy" id="987063"/>
    <lineage>
        <taxon>Bacteria</taxon>
        <taxon>Bacillati</taxon>
        <taxon>Actinomycetota</taxon>
        <taxon>Actinomycetes</taxon>
        <taxon>Bifidobacteriales</taxon>
        <taxon>Bifidobacteriaceae</taxon>
        <taxon>Pseudoscardovia</taxon>
    </lineage>
</organism>
<accession>A0A261EW55</accession>
<evidence type="ECO:0000256" key="4">
    <source>
        <dbReference type="ARBA" id="ARBA00022679"/>
    </source>
</evidence>
<reference evidence="6 7" key="1">
    <citation type="journal article" date="2017" name="BMC Genomics">
        <title>Comparative genomic and phylogenomic analyses of the Bifidobacteriaceae family.</title>
        <authorList>
            <person name="Lugli G.A."/>
            <person name="Milani C."/>
            <person name="Turroni F."/>
            <person name="Duranti S."/>
            <person name="Mancabelli L."/>
            <person name="Mangifesta M."/>
            <person name="Ferrario C."/>
            <person name="Modesto M."/>
            <person name="Mattarelli P."/>
            <person name="Jiri K."/>
            <person name="van Sinderen D."/>
            <person name="Ventura M."/>
        </authorList>
    </citation>
    <scope>NUCLEOTIDE SEQUENCE [LARGE SCALE GENOMIC DNA]</scope>
    <source>
        <strain evidence="6 7">DSM 24744</strain>
    </source>
</reference>
<dbReference type="RefSeq" id="WP_094691500.1">
    <property type="nucleotide sequence ID" value="NZ_MWWQ01000010.1"/>
</dbReference>
<comment type="similarity">
    <text evidence="2">Belongs to the glycosyltransferase 2 family.</text>
</comment>
<proteinExistence type="inferred from homology"/>
<dbReference type="PANTHER" id="PTHR43179:SF12">
    <property type="entry name" value="GALACTOFURANOSYLTRANSFERASE GLFT2"/>
    <property type="match status" value="1"/>
</dbReference>
<evidence type="ECO:0000313" key="7">
    <source>
        <dbReference type="Proteomes" id="UP000216454"/>
    </source>
</evidence>
<dbReference type="Pfam" id="PF00535">
    <property type="entry name" value="Glycos_transf_2"/>
    <property type="match status" value="1"/>
</dbReference>
<dbReference type="GO" id="GO:0016757">
    <property type="term" value="F:glycosyltransferase activity"/>
    <property type="evidence" value="ECO:0007669"/>
    <property type="project" value="UniProtKB-KW"/>
</dbReference>
<dbReference type="OrthoDB" id="9813495at2"/>
<sequence length="317" mass="36096">MGDNSMHVVFIVLHFLSADLTDMCLQSLSGLDGGSADDNISMDIVVIDNGSHNGSIEIVQEKYRDDARIHFLFNEENVGFSKANNIAYRFAMENLRPDFVAVINNDVEILQKNFLHLLLDVFSKTQAYVIGPDIIAKRTLLHQSPIRLNLPTRQETIENIYLNSTGSSKRKIRSEVPLAKRLRWSVVKPLEQIPGVRVMLKRWREKRVESAQTRSLTPHKGALLQGAALIFTPLFVKTHELPFEPETFLYCEEDILAIRCATNQWKTWYDPCLQVFHYDDGATEALLGNNSKKSEFQRQNSVSAGNILLEYEDSIGW</sequence>
<dbReference type="SUPFAM" id="SSF53448">
    <property type="entry name" value="Nucleotide-diphospho-sugar transferases"/>
    <property type="match status" value="1"/>
</dbReference>
<keyword evidence="4 6" id="KW-0808">Transferase</keyword>
<comment type="caution">
    <text evidence="6">The sequence shown here is derived from an EMBL/GenBank/DDBJ whole genome shotgun (WGS) entry which is preliminary data.</text>
</comment>
<dbReference type="PANTHER" id="PTHR43179">
    <property type="entry name" value="RHAMNOSYLTRANSFERASE WBBL"/>
    <property type="match status" value="1"/>
</dbReference>
<evidence type="ECO:0000256" key="1">
    <source>
        <dbReference type="ARBA" id="ARBA00004776"/>
    </source>
</evidence>
<evidence type="ECO:0000256" key="2">
    <source>
        <dbReference type="ARBA" id="ARBA00006739"/>
    </source>
</evidence>
<dbReference type="InterPro" id="IPR001173">
    <property type="entry name" value="Glyco_trans_2-like"/>
</dbReference>
<gene>
    <name evidence="6" type="ORF">PSSU_1151</name>
</gene>
<comment type="pathway">
    <text evidence="1">Cell wall biogenesis; cell wall polysaccharide biosynthesis.</text>
</comment>
<dbReference type="EMBL" id="MWWQ01000010">
    <property type="protein sequence ID" value="OZG51083.1"/>
    <property type="molecule type" value="Genomic_DNA"/>
</dbReference>
<dbReference type="AlphaFoldDB" id="A0A261EW55"/>
<dbReference type="Proteomes" id="UP000216454">
    <property type="component" value="Unassembled WGS sequence"/>
</dbReference>
<keyword evidence="7" id="KW-1185">Reference proteome</keyword>
<evidence type="ECO:0000259" key="5">
    <source>
        <dbReference type="Pfam" id="PF00535"/>
    </source>
</evidence>
<keyword evidence="3" id="KW-0328">Glycosyltransferase</keyword>
<dbReference type="InterPro" id="IPR029044">
    <property type="entry name" value="Nucleotide-diphossugar_trans"/>
</dbReference>
<dbReference type="Gene3D" id="3.90.550.10">
    <property type="entry name" value="Spore Coat Polysaccharide Biosynthesis Protein SpsA, Chain A"/>
    <property type="match status" value="1"/>
</dbReference>
<evidence type="ECO:0000313" key="6">
    <source>
        <dbReference type="EMBL" id="OZG51083.1"/>
    </source>
</evidence>
<evidence type="ECO:0000256" key="3">
    <source>
        <dbReference type="ARBA" id="ARBA00022676"/>
    </source>
</evidence>
<name>A0A261EW55_9BIFI</name>